<dbReference type="Proteomes" id="UP001139646">
    <property type="component" value="Unassembled WGS sequence"/>
</dbReference>
<comment type="caution">
    <text evidence="7">The sequence shown here is derived from an EMBL/GenBank/DDBJ whole genome shotgun (WGS) entry which is preliminary data.</text>
</comment>
<dbReference type="InterPro" id="IPR015421">
    <property type="entry name" value="PyrdxlP-dep_Trfase_major"/>
</dbReference>
<proteinExistence type="inferred from homology"/>
<reference evidence="7" key="1">
    <citation type="submission" date="2022-01" db="EMBL/GenBank/DDBJ databases">
        <title>Colwellia maritima, isolated from seawater.</title>
        <authorList>
            <person name="Kristyanto S."/>
            <person name="Jung J."/>
            <person name="Jeon C.O."/>
        </authorList>
    </citation>
    <scope>NUCLEOTIDE SEQUENCE</scope>
    <source>
        <strain evidence="7">MSW7</strain>
    </source>
</reference>
<evidence type="ECO:0000256" key="3">
    <source>
        <dbReference type="ARBA" id="ARBA00022576"/>
    </source>
</evidence>
<evidence type="ECO:0000313" key="7">
    <source>
        <dbReference type="EMBL" id="MCI2282393.1"/>
    </source>
</evidence>
<dbReference type="InterPro" id="IPR015422">
    <property type="entry name" value="PyrdxlP-dep_Trfase_small"/>
</dbReference>
<dbReference type="SUPFAM" id="SSF53383">
    <property type="entry name" value="PLP-dependent transferases"/>
    <property type="match status" value="1"/>
</dbReference>
<dbReference type="Gene3D" id="3.40.640.10">
    <property type="entry name" value="Type I PLP-dependent aspartate aminotransferase-like (Major domain)"/>
    <property type="match status" value="1"/>
</dbReference>
<organism evidence="7 8">
    <name type="scientific">Colwellia maritima</name>
    <dbReference type="NCBI Taxonomy" id="2912588"/>
    <lineage>
        <taxon>Bacteria</taxon>
        <taxon>Pseudomonadati</taxon>
        <taxon>Pseudomonadota</taxon>
        <taxon>Gammaproteobacteria</taxon>
        <taxon>Alteromonadales</taxon>
        <taxon>Colwelliaceae</taxon>
        <taxon>Colwellia</taxon>
    </lineage>
</organism>
<evidence type="ECO:0000259" key="6">
    <source>
        <dbReference type="Pfam" id="PF00155"/>
    </source>
</evidence>
<evidence type="ECO:0000256" key="2">
    <source>
        <dbReference type="ARBA" id="ARBA00007441"/>
    </source>
</evidence>
<dbReference type="CDD" id="cd00609">
    <property type="entry name" value="AAT_like"/>
    <property type="match status" value="1"/>
</dbReference>
<dbReference type="EMBL" id="JAKKSL010000001">
    <property type="protein sequence ID" value="MCI2282393.1"/>
    <property type="molecule type" value="Genomic_DNA"/>
</dbReference>
<evidence type="ECO:0000256" key="4">
    <source>
        <dbReference type="ARBA" id="ARBA00022679"/>
    </source>
</evidence>
<gene>
    <name evidence="7" type="ORF">L3081_02015</name>
</gene>
<keyword evidence="3 7" id="KW-0032">Aminotransferase</keyword>
<evidence type="ECO:0000256" key="1">
    <source>
        <dbReference type="ARBA" id="ARBA00001933"/>
    </source>
</evidence>
<dbReference type="PANTHER" id="PTHR46383">
    <property type="entry name" value="ASPARTATE AMINOTRANSFERASE"/>
    <property type="match status" value="1"/>
</dbReference>
<dbReference type="InterPro" id="IPR050596">
    <property type="entry name" value="AspAT/PAT-like"/>
</dbReference>
<comment type="cofactor">
    <cofactor evidence="1">
        <name>pyridoxal 5'-phosphate</name>
        <dbReference type="ChEBI" id="CHEBI:597326"/>
    </cofactor>
</comment>
<dbReference type="Pfam" id="PF00155">
    <property type="entry name" value="Aminotran_1_2"/>
    <property type="match status" value="1"/>
</dbReference>
<name>A0ABS9WWP9_9GAMM</name>
<sequence>MPQFNKQLERFQPSAINTVFSLAGKLKSEGKDIVDLSIGEPDFDTPAHIKAAAIQAIEADQTKYTPSDGAKDLKQAVVNKFKRENNLNYNVNQIAIDSGVKPLLFHVMKTLLDEGSEVIVPTPCWTSYPGMVMLAGGEPVFVACPQDKGFKLQAADLEAAINDKTRLVMLNSPSNPTGAAYSVDEMKALTDVLIKYPHVWILADDIYEHIVFDKFVNANPAAVEPKLYDRTIVLNGVSKAYCMTGWRIGYAASSENFMQMLLKVLSQAVGCPCSVSQAAAIAALEGPQEYLQDWAKTYQERRDYLVKRLDAIDGIECNSPEGAFYLYPGFSALIGKKTPQGIEIKDSIDFVSYLLEHALVAVVPGSAFEYENHFRLSYATSLSELEKACDRIVLAIEALS</sequence>
<protein>
    <submittedName>
        <fullName evidence="7">Pyridoxal phosphate-dependent aminotransferase</fullName>
    </submittedName>
</protein>
<accession>A0ABS9WWP9</accession>
<dbReference type="Gene3D" id="3.90.1150.10">
    <property type="entry name" value="Aspartate Aminotransferase, domain 1"/>
    <property type="match status" value="1"/>
</dbReference>
<evidence type="ECO:0000313" key="8">
    <source>
        <dbReference type="Proteomes" id="UP001139646"/>
    </source>
</evidence>
<dbReference type="RefSeq" id="WP_242283066.1">
    <property type="nucleotide sequence ID" value="NZ_JAKKSL010000001.1"/>
</dbReference>
<dbReference type="GO" id="GO:0008483">
    <property type="term" value="F:transaminase activity"/>
    <property type="evidence" value="ECO:0007669"/>
    <property type="project" value="UniProtKB-KW"/>
</dbReference>
<dbReference type="InterPro" id="IPR004839">
    <property type="entry name" value="Aminotransferase_I/II_large"/>
</dbReference>
<evidence type="ECO:0000256" key="5">
    <source>
        <dbReference type="ARBA" id="ARBA00022898"/>
    </source>
</evidence>
<dbReference type="PANTHER" id="PTHR46383:SF1">
    <property type="entry name" value="ASPARTATE AMINOTRANSFERASE"/>
    <property type="match status" value="1"/>
</dbReference>
<comment type="similarity">
    <text evidence="2">Belongs to the class-I pyridoxal-phosphate-dependent aminotransferase family.</text>
</comment>
<dbReference type="InterPro" id="IPR015424">
    <property type="entry name" value="PyrdxlP-dep_Trfase"/>
</dbReference>
<keyword evidence="4" id="KW-0808">Transferase</keyword>
<keyword evidence="5" id="KW-0663">Pyridoxal phosphate</keyword>
<keyword evidence="8" id="KW-1185">Reference proteome</keyword>
<feature type="domain" description="Aminotransferase class I/classII large" evidence="6">
    <location>
        <begin position="31"/>
        <end position="392"/>
    </location>
</feature>